<name>E4PPN8_MARAH</name>
<gene>
    <name evidence="1" type="ordered locus">HP15_3145</name>
</gene>
<dbReference type="KEGG" id="mad:HP15_3145"/>
<dbReference type="AlphaFoldDB" id="E4PPN8"/>
<reference evidence="2" key="2">
    <citation type="submission" date="2010-02" db="EMBL/GenBank/DDBJ databases">
        <title>Complete genome sequence of Marinobacter adhaerens type strain (HP15).</title>
        <authorList>
            <person name="Gaerdes A.A.M."/>
            <person name="Kaeppel E."/>
            <person name="Shezad A."/>
            <person name="Seebah S."/>
            <person name="Teeling H."/>
            <person name="Yarza P."/>
            <person name="Gloeckner F.O."/>
            <person name="Ullrich M.S."/>
        </authorList>
    </citation>
    <scope>NUCLEOTIDE SEQUENCE [LARGE SCALE GENOMIC DNA]</scope>
    <source>
        <strain evidence="2">DSM 23420 / HP15</strain>
    </source>
</reference>
<accession>E4PPN8</accession>
<sequence length="59" mass="6333">MEAKNSSLGSRWLEGHAIIGLALESVSENKCTGSALTDAQKRCARPGRKQHCPTTELPP</sequence>
<dbReference type="HOGENOM" id="CLU_2955133_0_0_6"/>
<evidence type="ECO:0000313" key="1">
    <source>
        <dbReference type="EMBL" id="ADP98909.1"/>
    </source>
</evidence>
<protein>
    <submittedName>
        <fullName evidence="1">Uncharacterized protein</fullName>
    </submittedName>
</protein>
<evidence type="ECO:0000313" key="2">
    <source>
        <dbReference type="Proteomes" id="UP000007077"/>
    </source>
</evidence>
<reference evidence="1 2" key="1">
    <citation type="journal article" date="2010" name="Stand. Genomic Sci.">
        <title>Complete genome sequence of Marinobacter adhaerens type strain (HP15), a diatom-interacting marine microorganism.</title>
        <authorList>
            <person name="Gardes A."/>
            <person name="Kaeppel E."/>
            <person name="Shehzad A."/>
            <person name="Seebah S."/>
            <person name="Teeling H."/>
            <person name="Yarza P."/>
            <person name="Glockner F.O."/>
            <person name="Grossart H.P."/>
            <person name="Ullrich M.S."/>
        </authorList>
    </citation>
    <scope>NUCLEOTIDE SEQUENCE [LARGE SCALE GENOMIC DNA]</scope>
    <source>
        <strain evidence="2">DSM 23420 / HP15</strain>
    </source>
</reference>
<organism evidence="1 2">
    <name type="scientific">Marinobacter adhaerens (strain DSM 23420 / HP15)</name>
    <dbReference type="NCBI Taxonomy" id="225937"/>
    <lineage>
        <taxon>Bacteria</taxon>
        <taxon>Pseudomonadati</taxon>
        <taxon>Pseudomonadota</taxon>
        <taxon>Gammaproteobacteria</taxon>
        <taxon>Pseudomonadales</taxon>
        <taxon>Marinobacteraceae</taxon>
        <taxon>Marinobacter</taxon>
    </lineage>
</organism>
<proteinExistence type="predicted"/>
<dbReference type="Proteomes" id="UP000007077">
    <property type="component" value="Chromosome"/>
</dbReference>
<dbReference type="EMBL" id="CP001978">
    <property type="protein sequence ID" value="ADP98909.1"/>
    <property type="molecule type" value="Genomic_DNA"/>
</dbReference>